<keyword evidence="3" id="KW-1185">Reference proteome</keyword>
<name>A0AAV6NU68_9ROSI</name>
<organism evidence="2 3">
    <name type="scientific">Cucurbita argyrosperma subsp. sororia</name>
    <dbReference type="NCBI Taxonomy" id="37648"/>
    <lineage>
        <taxon>Eukaryota</taxon>
        <taxon>Viridiplantae</taxon>
        <taxon>Streptophyta</taxon>
        <taxon>Embryophyta</taxon>
        <taxon>Tracheophyta</taxon>
        <taxon>Spermatophyta</taxon>
        <taxon>Magnoliopsida</taxon>
        <taxon>eudicotyledons</taxon>
        <taxon>Gunneridae</taxon>
        <taxon>Pentapetalae</taxon>
        <taxon>rosids</taxon>
        <taxon>fabids</taxon>
        <taxon>Cucurbitales</taxon>
        <taxon>Cucurbitaceae</taxon>
        <taxon>Cucurbiteae</taxon>
        <taxon>Cucurbita</taxon>
    </lineage>
</organism>
<dbReference type="Proteomes" id="UP000685013">
    <property type="component" value="Chromosome 3"/>
</dbReference>
<accession>A0AAV6NU68</accession>
<dbReference type="EMBL" id="JAGKQH010000003">
    <property type="protein sequence ID" value="KAG6603208.1"/>
    <property type="molecule type" value="Genomic_DNA"/>
</dbReference>
<evidence type="ECO:0000313" key="3">
    <source>
        <dbReference type="Proteomes" id="UP000685013"/>
    </source>
</evidence>
<evidence type="ECO:0000256" key="1">
    <source>
        <dbReference type="SAM" id="MobiDB-lite"/>
    </source>
</evidence>
<feature type="compositionally biased region" description="Low complexity" evidence="1">
    <location>
        <begin position="29"/>
        <end position="41"/>
    </location>
</feature>
<sequence length="75" mass="8322">MAALSNALPPPPHRLMLLRSPSSRRRSSFRSPPSRPLLRPRASSDDISHLSRGPAEGLCGFSRLFVVLRKFEIGN</sequence>
<comment type="caution">
    <text evidence="2">The sequence shown here is derived from an EMBL/GenBank/DDBJ whole genome shotgun (WGS) entry which is preliminary data.</text>
</comment>
<dbReference type="AlphaFoldDB" id="A0AAV6NU68"/>
<protein>
    <submittedName>
        <fullName evidence="2">Uncharacterized protein</fullName>
    </submittedName>
</protein>
<reference evidence="2 3" key="1">
    <citation type="journal article" date="2021" name="Hortic Res">
        <title>The domestication of Cucurbita argyrosperma as revealed by the genome of its wild relative.</title>
        <authorList>
            <person name="Barrera-Redondo J."/>
            <person name="Sanchez-de la Vega G."/>
            <person name="Aguirre-Liguori J.A."/>
            <person name="Castellanos-Morales G."/>
            <person name="Gutierrez-Guerrero Y.T."/>
            <person name="Aguirre-Dugua X."/>
            <person name="Aguirre-Planter E."/>
            <person name="Tenaillon M.I."/>
            <person name="Lira-Saade R."/>
            <person name="Eguiarte L.E."/>
        </authorList>
    </citation>
    <scope>NUCLEOTIDE SEQUENCE [LARGE SCALE GENOMIC DNA]</scope>
    <source>
        <strain evidence="2">JBR-2021</strain>
    </source>
</reference>
<gene>
    <name evidence="2" type="ORF">SDJN03_03817</name>
</gene>
<feature type="region of interest" description="Disordered" evidence="1">
    <location>
        <begin position="1"/>
        <end position="56"/>
    </location>
</feature>
<proteinExistence type="predicted"/>
<evidence type="ECO:0000313" key="2">
    <source>
        <dbReference type="EMBL" id="KAG6603208.1"/>
    </source>
</evidence>
<feature type="non-terminal residue" evidence="2">
    <location>
        <position position="1"/>
    </location>
</feature>